<accession>A0AAU8DXI4</accession>
<dbReference type="RefSeq" id="WP_353651167.1">
    <property type="nucleotide sequence ID" value="NZ_CP159218.1"/>
</dbReference>
<protein>
    <submittedName>
        <fullName evidence="2">Uncharacterized protein</fullName>
    </submittedName>
</protein>
<evidence type="ECO:0000256" key="1">
    <source>
        <dbReference type="SAM" id="MobiDB-lite"/>
    </source>
</evidence>
<gene>
    <name evidence="2" type="ORF">ABLG96_09945</name>
</gene>
<proteinExistence type="predicted"/>
<name>A0AAU8DXI4_9ACTN</name>
<feature type="compositionally biased region" description="Acidic residues" evidence="1">
    <location>
        <begin position="24"/>
        <end position="60"/>
    </location>
</feature>
<feature type="region of interest" description="Disordered" evidence="1">
    <location>
        <begin position="1"/>
        <end position="80"/>
    </location>
</feature>
<dbReference type="EMBL" id="CP159218">
    <property type="protein sequence ID" value="XCG65562.1"/>
    <property type="molecule type" value="Genomic_DNA"/>
</dbReference>
<reference evidence="2" key="1">
    <citation type="submission" date="2024-05" db="EMBL/GenBank/DDBJ databases">
        <authorList>
            <person name="Cai S.Y."/>
            <person name="Jin L.M."/>
            <person name="Li H.R."/>
        </authorList>
    </citation>
    <scope>NUCLEOTIDE SEQUENCE</scope>
    <source>
        <strain evidence="2">A5-74</strain>
    </source>
</reference>
<sequence length="142" mass="14073">MPSGLTLTTGAAPVLDGPLVVEGVSEDDEVGEDEVGEDDLEEDDALDDDGLDDGPEEPDVVDGAGALLDDPDVRLPPPPGTVTAVPGALLDPVLAGGELAVTVSSTVLRASLPELQPVANSAAAAVSATGARKRRTAGPGAM</sequence>
<evidence type="ECO:0000313" key="2">
    <source>
        <dbReference type="EMBL" id="XCG65562.1"/>
    </source>
</evidence>
<organism evidence="2">
    <name type="scientific">Nakamurella sp. A5-74</name>
    <dbReference type="NCBI Taxonomy" id="3158264"/>
    <lineage>
        <taxon>Bacteria</taxon>
        <taxon>Bacillati</taxon>
        <taxon>Actinomycetota</taxon>
        <taxon>Actinomycetes</taxon>
        <taxon>Nakamurellales</taxon>
        <taxon>Nakamurellaceae</taxon>
        <taxon>Nakamurella</taxon>
    </lineage>
</organism>
<dbReference type="AlphaFoldDB" id="A0AAU8DXI4"/>